<evidence type="ECO:0000256" key="1">
    <source>
        <dbReference type="SAM" id="MobiDB-lite"/>
    </source>
</evidence>
<keyword evidence="3" id="KW-1185">Reference proteome</keyword>
<gene>
    <name evidence="2" type="ORF">R3P38DRAFT_3295053</name>
</gene>
<reference evidence="2 3" key="1">
    <citation type="journal article" date="2024" name="J Genomics">
        <title>Draft genome sequencing and assembly of Favolaschia claudopus CIRM-BRFM 2984 isolated from oak limbs.</title>
        <authorList>
            <person name="Navarro D."/>
            <person name="Drula E."/>
            <person name="Chaduli D."/>
            <person name="Cazenave R."/>
            <person name="Ahrendt S."/>
            <person name="Wang J."/>
            <person name="Lipzen A."/>
            <person name="Daum C."/>
            <person name="Barry K."/>
            <person name="Grigoriev I.V."/>
            <person name="Favel A."/>
            <person name="Rosso M.N."/>
            <person name="Martin F."/>
        </authorList>
    </citation>
    <scope>NUCLEOTIDE SEQUENCE [LARGE SCALE GENOMIC DNA]</scope>
    <source>
        <strain evidence="2 3">CIRM-BRFM 2984</strain>
    </source>
</reference>
<name>A0AAV9ZD21_9AGAR</name>
<feature type="region of interest" description="Disordered" evidence="1">
    <location>
        <begin position="147"/>
        <end position="201"/>
    </location>
</feature>
<feature type="non-terminal residue" evidence="2">
    <location>
        <position position="1"/>
    </location>
</feature>
<comment type="caution">
    <text evidence="2">The sequence shown here is derived from an EMBL/GenBank/DDBJ whole genome shotgun (WGS) entry which is preliminary data.</text>
</comment>
<dbReference type="AlphaFoldDB" id="A0AAV9ZD21"/>
<feature type="compositionally biased region" description="Basic and acidic residues" evidence="1">
    <location>
        <begin position="192"/>
        <end position="201"/>
    </location>
</feature>
<protein>
    <submittedName>
        <fullName evidence="2">Uncharacterized protein</fullName>
    </submittedName>
</protein>
<accession>A0AAV9ZD21</accession>
<dbReference type="EMBL" id="JAWWNJ010000166">
    <property type="protein sequence ID" value="KAK6977743.1"/>
    <property type="molecule type" value="Genomic_DNA"/>
</dbReference>
<evidence type="ECO:0000313" key="3">
    <source>
        <dbReference type="Proteomes" id="UP001362999"/>
    </source>
</evidence>
<organism evidence="2 3">
    <name type="scientific">Favolaschia claudopus</name>
    <dbReference type="NCBI Taxonomy" id="2862362"/>
    <lineage>
        <taxon>Eukaryota</taxon>
        <taxon>Fungi</taxon>
        <taxon>Dikarya</taxon>
        <taxon>Basidiomycota</taxon>
        <taxon>Agaricomycotina</taxon>
        <taxon>Agaricomycetes</taxon>
        <taxon>Agaricomycetidae</taxon>
        <taxon>Agaricales</taxon>
        <taxon>Marasmiineae</taxon>
        <taxon>Mycenaceae</taxon>
        <taxon>Favolaschia</taxon>
    </lineage>
</organism>
<evidence type="ECO:0000313" key="2">
    <source>
        <dbReference type="EMBL" id="KAK6977743.1"/>
    </source>
</evidence>
<proteinExistence type="predicted"/>
<dbReference type="Proteomes" id="UP001362999">
    <property type="component" value="Unassembled WGS sequence"/>
</dbReference>
<sequence length="201" mass="21970">FGRIPEFGPTLILCPYTTGRCNYASSAHLPCTSTSTPKLCRFRLSTTQPAAVGSSASIQVKHLIHFNSTHTPTLWLYSAPLISFKNTTQGFGIPSSVSLKSPADVISFGNKFVTFKLTTIRYATDFLSSRFDIPTSSRLQRPRINPAPLVHASPEFSPSANQSGGGDRLRNLPLNSELLPLRTHQSRASPSAERRRVGVLQ</sequence>